<dbReference type="EC" id="1.6.2.4" evidence="4"/>
<keyword evidence="3" id="KW-0249">Electron transport</keyword>
<evidence type="ECO:0000256" key="4">
    <source>
        <dbReference type="ARBA" id="ARBA00023797"/>
    </source>
</evidence>
<keyword evidence="1" id="KW-0285">Flavoprotein</keyword>
<dbReference type="Gene3D" id="3.40.50.80">
    <property type="entry name" value="Nucleotide-binding domain of ferredoxin-NADP reductase (FNR) module"/>
    <property type="match status" value="1"/>
</dbReference>
<dbReference type="InterPro" id="IPR001709">
    <property type="entry name" value="Flavoprot_Pyr_Nucl_cyt_Rdtase"/>
</dbReference>
<dbReference type="PROSITE" id="PS51384">
    <property type="entry name" value="FAD_FR"/>
    <property type="match status" value="1"/>
</dbReference>
<evidence type="ECO:0000313" key="7">
    <source>
        <dbReference type="EMBL" id="PZP30667.1"/>
    </source>
</evidence>
<dbReference type="SUPFAM" id="SSF52343">
    <property type="entry name" value="Ferredoxin reductase-like, C-terminal NADP-linked domain"/>
    <property type="match status" value="1"/>
</dbReference>
<dbReference type="Gene3D" id="2.40.30.10">
    <property type="entry name" value="Translation factors"/>
    <property type="match status" value="1"/>
</dbReference>
<dbReference type="GO" id="GO:0010181">
    <property type="term" value="F:FMN binding"/>
    <property type="evidence" value="ECO:0007669"/>
    <property type="project" value="InterPro"/>
</dbReference>
<dbReference type="GO" id="GO:0005829">
    <property type="term" value="C:cytosol"/>
    <property type="evidence" value="ECO:0007669"/>
    <property type="project" value="TreeGrafter"/>
</dbReference>
<dbReference type="Pfam" id="PF00175">
    <property type="entry name" value="NAD_binding_1"/>
    <property type="match status" value="1"/>
</dbReference>
<organism evidence="7 8">
    <name type="scientific">Roseateles depolymerans</name>
    <dbReference type="NCBI Taxonomy" id="76731"/>
    <lineage>
        <taxon>Bacteria</taxon>
        <taxon>Pseudomonadati</taxon>
        <taxon>Pseudomonadota</taxon>
        <taxon>Betaproteobacteria</taxon>
        <taxon>Burkholderiales</taxon>
        <taxon>Sphaerotilaceae</taxon>
        <taxon>Roseateles</taxon>
    </lineage>
</organism>
<proteinExistence type="predicted"/>
<keyword evidence="2" id="KW-0288">FMN</keyword>
<dbReference type="Proteomes" id="UP000249633">
    <property type="component" value="Unassembled WGS sequence"/>
</dbReference>
<dbReference type="EMBL" id="QFOD01000013">
    <property type="protein sequence ID" value="PZP30667.1"/>
    <property type="molecule type" value="Genomic_DNA"/>
</dbReference>
<dbReference type="InterPro" id="IPR001094">
    <property type="entry name" value="Flavdoxin-like"/>
</dbReference>
<dbReference type="InterPro" id="IPR008254">
    <property type="entry name" value="Flavodoxin/NO_synth"/>
</dbReference>
<dbReference type="InterPro" id="IPR017938">
    <property type="entry name" value="Riboflavin_synthase-like_b-brl"/>
</dbReference>
<dbReference type="GO" id="GO:0003958">
    <property type="term" value="F:NADPH-hemoprotein reductase activity"/>
    <property type="evidence" value="ECO:0007669"/>
    <property type="project" value="UniProtKB-EC"/>
</dbReference>
<evidence type="ECO:0000313" key="8">
    <source>
        <dbReference type="Proteomes" id="UP000249633"/>
    </source>
</evidence>
<dbReference type="CDD" id="cd06200">
    <property type="entry name" value="SiR_like1"/>
    <property type="match status" value="1"/>
</dbReference>
<name>A0A2W5DNB6_9BURK</name>
<dbReference type="InterPro" id="IPR001433">
    <property type="entry name" value="OxRdtase_FAD/NAD-bd"/>
</dbReference>
<keyword evidence="3" id="KW-0813">Transport</keyword>
<protein>
    <recommendedName>
        <fullName evidence="4">NADPH--hemoprotein reductase</fullName>
        <ecNumber evidence="4">1.6.2.4</ecNumber>
    </recommendedName>
</protein>
<evidence type="ECO:0000259" key="6">
    <source>
        <dbReference type="PROSITE" id="PS51384"/>
    </source>
</evidence>
<dbReference type="PANTHER" id="PTHR19384">
    <property type="entry name" value="NITRIC OXIDE SYNTHASE-RELATED"/>
    <property type="match status" value="1"/>
</dbReference>
<gene>
    <name evidence="7" type="ORF">DI603_14160</name>
</gene>
<dbReference type="InterPro" id="IPR017927">
    <property type="entry name" value="FAD-bd_FR_type"/>
</dbReference>
<dbReference type="PRINTS" id="PR00371">
    <property type="entry name" value="FPNCR"/>
</dbReference>
<feature type="domain" description="FAD-binding FR-type" evidence="6">
    <location>
        <begin position="201"/>
        <end position="314"/>
    </location>
</feature>
<dbReference type="SUPFAM" id="SSF63380">
    <property type="entry name" value="Riboflavin synthase domain-like"/>
    <property type="match status" value="1"/>
</dbReference>
<dbReference type="PROSITE" id="PS50902">
    <property type="entry name" value="FLAVODOXIN_LIKE"/>
    <property type="match status" value="1"/>
</dbReference>
<feature type="domain" description="Flavodoxin-like" evidence="5">
    <location>
        <begin position="49"/>
        <end position="187"/>
    </location>
</feature>
<dbReference type="PRINTS" id="PR00369">
    <property type="entry name" value="FLAVODOXIN"/>
</dbReference>
<dbReference type="Pfam" id="PF00258">
    <property type="entry name" value="Flavodoxin_1"/>
    <property type="match status" value="1"/>
</dbReference>
<dbReference type="InterPro" id="IPR029039">
    <property type="entry name" value="Flavoprotein-like_sf"/>
</dbReference>
<dbReference type="InterPro" id="IPR039261">
    <property type="entry name" value="FNR_nucleotide-bd"/>
</dbReference>
<evidence type="ECO:0000256" key="2">
    <source>
        <dbReference type="ARBA" id="ARBA00022643"/>
    </source>
</evidence>
<reference evidence="7 8" key="1">
    <citation type="submission" date="2017-08" db="EMBL/GenBank/DDBJ databases">
        <title>Infants hospitalized years apart are colonized by the same room-sourced microbial strains.</title>
        <authorList>
            <person name="Brooks B."/>
            <person name="Olm M.R."/>
            <person name="Firek B.A."/>
            <person name="Baker R."/>
            <person name="Thomas B.C."/>
            <person name="Morowitz M.J."/>
            <person name="Banfield J.F."/>
        </authorList>
    </citation>
    <scope>NUCLEOTIDE SEQUENCE [LARGE SCALE GENOMIC DNA]</scope>
    <source>
        <strain evidence="7">S2_012_000_R2_81</strain>
    </source>
</reference>
<dbReference type="Gene3D" id="3.40.50.360">
    <property type="match status" value="1"/>
</dbReference>
<sequence>MSRELWAGLLLAAYALLCAACWLAHRRRQQRAAADAAALLPAADAGPATLVLHASQTGTAEELAWQSARALHLAGLPVRVAALGDITADELHAARQALFVVSTYGEGDAPDSAAGFVNALMSRQDLDLGRLSVAVLALGDQTYAQFCGFGRALDAWLLERGARPLFPRIDVDRHDTAALAEWRRHLSHIAGSTEALDWQEQPFEAWRLVERRHLNPGSAGAPVCHLGFEPVDGRALPDWQAGDLVQLQLAGADTTPREYTLASLPRDGRLELMVRQLQREDGSLGQASGWLTQGLAIGDTAALRLRAHNGFRIGDNALRPLILIGNGTGLAGLRAHLKARESAGSPPVWLLYGERQAAHDAHYADEISAWRDQGLLAHADLVYSRDGGPLRYVQQQLAQQRERLRDWVAQGAAIYVCGSLEGMAAGVHEVLCDTLGSAQLDALTTQGRYRRDVY</sequence>
<dbReference type="AlphaFoldDB" id="A0A2W5DNB6"/>
<evidence type="ECO:0000256" key="3">
    <source>
        <dbReference type="ARBA" id="ARBA00022982"/>
    </source>
</evidence>
<accession>A0A2W5DNB6</accession>
<evidence type="ECO:0000256" key="1">
    <source>
        <dbReference type="ARBA" id="ARBA00022630"/>
    </source>
</evidence>
<evidence type="ECO:0000259" key="5">
    <source>
        <dbReference type="PROSITE" id="PS50902"/>
    </source>
</evidence>
<dbReference type="PANTHER" id="PTHR19384:SF17">
    <property type="entry name" value="NADPH--CYTOCHROME P450 REDUCTASE"/>
    <property type="match status" value="1"/>
</dbReference>
<comment type="caution">
    <text evidence="7">The sequence shown here is derived from an EMBL/GenBank/DDBJ whole genome shotgun (WGS) entry which is preliminary data.</text>
</comment>
<dbReference type="GO" id="GO:0050660">
    <property type="term" value="F:flavin adenine dinucleotide binding"/>
    <property type="evidence" value="ECO:0007669"/>
    <property type="project" value="TreeGrafter"/>
</dbReference>
<dbReference type="SUPFAM" id="SSF52218">
    <property type="entry name" value="Flavoproteins"/>
    <property type="match status" value="1"/>
</dbReference>